<evidence type="ECO:0000259" key="1">
    <source>
        <dbReference type="Pfam" id="PF13204"/>
    </source>
</evidence>
<dbReference type="PANTHER" id="PTHR37836">
    <property type="entry name" value="LMO1036 PROTEIN"/>
    <property type="match status" value="1"/>
</dbReference>
<feature type="domain" description="Apiosidase-like catalytic" evidence="1">
    <location>
        <begin position="5"/>
        <end position="338"/>
    </location>
</feature>
<dbReference type="Pfam" id="PF13204">
    <property type="entry name" value="Apiosidase"/>
    <property type="match status" value="1"/>
</dbReference>
<dbReference type="InterPro" id="IPR017853">
    <property type="entry name" value="GH"/>
</dbReference>
<dbReference type="GeneID" id="98913922"/>
<dbReference type="InterPro" id="IPR025277">
    <property type="entry name" value="Apiosidase-like_cat_dom"/>
</dbReference>
<dbReference type="Gene3D" id="3.20.20.80">
    <property type="entry name" value="Glycosidases"/>
    <property type="match status" value="1"/>
</dbReference>
<dbReference type="Proteomes" id="UP000295515">
    <property type="component" value="Unassembled WGS sequence"/>
</dbReference>
<name>A0A4V2W5Y1_9FIRM</name>
<organism evidence="2 3">
    <name type="scientific">Longibaculum muris</name>
    <dbReference type="NCBI Taxonomy" id="1796628"/>
    <lineage>
        <taxon>Bacteria</taxon>
        <taxon>Bacillati</taxon>
        <taxon>Bacillota</taxon>
        <taxon>Erysipelotrichia</taxon>
        <taxon>Erysipelotrichales</taxon>
        <taxon>Coprobacillaceae</taxon>
        <taxon>Longibaculum</taxon>
    </lineage>
</organism>
<sequence>MEVKDQYLMKNGEVFFYLADTCWSAFTNIELDEWESYCQFRQKQGYNVIQINVLRQWDASHISIRRDPFEVTLLDDGHYIYDYQNIHEDYFDRAEKMLEIMRKYHLTPALVLLWANYVPDTWTNPMIMNNLFNKAYLINYVKYVVKRFQKYEPIYFVSGDTDFPTLQTIEYYQIVLDTLKKYDKESLVSFHIKGRLDEIPEQFLKCIDFFSYQSGHNKNYQNTAFTIPQKLRQKGIKMPIINTEPCYEQISYSHSCHEFGRFSREDIRKIAWQSILSGANAGITYGAHGIWSWHHKGENFGVHTGEGFDVPFDVITALTFQGAYDYAFLKQLVLKYQIYLSHPVNIELMHTPLIRISQKDNDYFIYLPCNTELDVSCLNLNLSQYTITAIDLEKRTSETLKHHNQVIEMHSGQKDALYILSLKK</sequence>
<dbReference type="AlphaFoldDB" id="A0A4V2W5Y1"/>
<comment type="caution">
    <text evidence="2">The sequence shown here is derived from an EMBL/GenBank/DDBJ whole genome shotgun (WGS) entry which is preliminary data.</text>
</comment>
<protein>
    <submittedName>
        <fullName evidence="2">Uncharacterized protein DUF4038</fullName>
    </submittedName>
</protein>
<dbReference type="RefSeq" id="WP_066447496.1">
    <property type="nucleotide sequence ID" value="NZ_JANKBF010000002.1"/>
</dbReference>
<accession>A0A4V2W5Y1</accession>
<dbReference type="SUPFAM" id="SSF51445">
    <property type="entry name" value="(Trans)glycosidases"/>
    <property type="match status" value="1"/>
</dbReference>
<dbReference type="PANTHER" id="PTHR37836:SF3">
    <property type="entry name" value="ENDOGLUCANASE"/>
    <property type="match status" value="1"/>
</dbReference>
<dbReference type="EMBL" id="SMCQ01000001">
    <property type="protein sequence ID" value="TCW02792.1"/>
    <property type="molecule type" value="Genomic_DNA"/>
</dbReference>
<proteinExistence type="predicted"/>
<reference evidence="2 3" key="1">
    <citation type="submission" date="2019-03" db="EMBL/GenBank/DDBJ databases">
        <title>Genomic Encyclopedia of Type Strains, Phase IV (KMG-IV): sequencing the most valuable type-strain genomes for metagenomic binning, comparative biology and taxonomic classification.</title>
        <authorList>
            <person name="Goeker M."/>
        </authorList>
    </citation>
    <scope>NUCLEOTIDE SEQUENCE [LARGE SCALE GENOMIC DNA]</scope>
    <source>
        <strain evidence="2 3">DSM 29487</strain>
    </source>
</reference>
<keyword evidence="3" id="KW-1185">Reference proteome</keyword>
<evidence type="ECO:0000313" key="2">
    <source>
        <dbReference type="EMBL" id="TCW02792.1"/>
    </source>
</evidence>
<evidence type="ECO:0000313" key="3">
    <source>
        <dbReference type="Proteomes" id="UP000295515"/>
    </source>
</evidence>
<gene>
    <name evidence="2" type="ORF">EDD60_10194</name>
</gene>